<evidence type="ECO:0000256" key="8">
    <source>
        <dbReference type="SAM" id="Phobius"/>
    </source>
</evidence>
<feature type="transmembrane region" description="Helical" evidence="8">
    <location>
        <begin position="221"/>
        <end position="242"/>
    </location>
</feature>
<feature type="transmembrane region" description="Helical" evidence="8">
    <location>
        <begin position="157"/>
        <end position="176"/>
    </location>
</feature>
<evidence type="ECO:0000313" key="10">
    <source>
        <dbReference type="EMBL" id="MBP2408220.1"/>
    </source>
</evidence>
<dbReference type="InterPro" id="IPR002656">
    <property type="entry name" value="Acyl_transf_3_dom"/>
</dbReference>
<name>A0ABS4YHE8_9MICO</name>
<feature type="transmembrane region" description="Helical" evidence="8">
    <location>
        <begin position="12"/>
        <end position="36"/>
    </location>
</feature>
<evidence type="ECO:0000313" key="11">
    <source>
        <dbReference type="Proteomes" id="UP000698222"/>
    </source>
</evidence>
<evidence type="ECO:0000256" key="2">
    <source>
        <dbReference type="ARBA" id="ARBA00007400"/>
    </source>
</evidence>
<organism evidence="10 11">
    <name type="scientific">Brachybacterium fresconis</name>
    <dbReference type="NCBI Taxonomy" id="173363"/>
    <lineage>
        <taxon>Bacteria</taxon>
        <taxon>Bacillati</taxon>
        <taxon>Actinomycetota</taxon>
        <taxon>Actinomycetes</taxon>
        <taxon>Micrococcales</taxon>
        <taxon>Dermabacteraceae</taxon>
        <taxon>Brachybacterium</taxon>
    </lineage>
</organism>
<feature type="region of interest" description="Disordered" evidence="7">
    <location>
        <begin position="354"/>
        <end position="415"/>
    </location>
</feature>
<feature type="compositionally biased region" description="Polar residues" evidence="7">
    <location>
        <begin position="376"/>
        <end position="387"/>
    </location>
</feature>
<keyword evidence="11" id="KW-1185">Reference proteome</keyword>
<feature type="transmembrane region" description="Helical" evidence="8">
    <location>
        <begin position="129"/>
        <end position="150"/>
    </location>
</feature>
<keyword evidence="3" id="KW-1003">Cell membrane</keyword>
<feature type="compositionally biased region" description="Basic and acidic residues" evidence="7">
    <location>
        <begin position="398"/>
        <end position="415"/>
    </location>
</feature>
<evidence type="ECO:0000256" key="3">
    <source>
        <dbReference type="ARBA" id="ARBA00022475"/>
    </source>
</evidence>
<accession>A0ABS4YHE8</accession>
<reference evidence="10 11" key="1">
    <citation type="submission" date="2021-03" db="EMBL/GenBank/DDBJ databases">
        <title>Sequencing the genomes of 1000 actinobacteria strains.</title>
        <authorList>
            <person name="Klenk H.-P."/>
        </authorList>
    </citation>
    <scope>NUCLEOTIDE SEQUENCE [LARGE SCALE GENOMIC DNA]</scope>
    <source>
        <strain evidence="10 11">DSM 14564</strain>
    </source>
</reference>
<keyword evidence="5 8" id="KW-1133">Transmembrane helix</keyword>
<gene>
    <name evidence="10" type="ORF">JOF44_001123</name>
</gene>
<feature type="transmembrane region" description="Helical" evidence="8">
    <location>
        <begin position="321"/>
        <end position="339"/>
    </location>
</feature>
<dbReference type="Proteomes" id="UP000698222">
    <property type="component" value="Unassembled WGS sequence"/>
</dbReference>
<feature type="transmembrane region" description="Helical" evidence="8">
    <location>
        <begin position="254"/>
        <end position="277"/>
    </location>
</feature>
<feature type="transmembrane region" description="Helical" evidence="8">
    <location>
        <begin position="196"/>
        <end position="214"/>
    </location>
</feature>
<dbReference type="Pfam" id="PF01757">
    <property type="entry name" value="Acyl_transf_3"/>
    <property type="match status" value="1"/>
</dbReference>
<feature type="transmembrane region" description="Helical" evidence="8">
    <location>
        <begin position="56"/>
        <end position="78"/>
    </location>
</feature>
<dbReference type="RefSeq" id="WP_209888414.1">
    <property type="nucleotide sequence ID" value="NZ_BAAAJV010000024.1"/>
</dbReference>
<dbReference type="PANTHER" id="PTHR40074">
    <property type="entry name" value="O-ACETYLTRANSFERASE WECH"/>
    <property type="match status" value="1"/>
</dbReference>
<feature type="transmembrane region" description="Helical" evidence="8">
    <location>
        <begin position="289"/>
        <end position="309"/>
    </location>
</feature>
<proteinExistence type="inferred from homology"/>
<evidence type="ECO:0000256" key="4">
    <source>
        <dbReference type="ARBA" id="ARBA00022692"/>
    </source>
</evidence>
<comment type="similarity">
    <text evidence="2">Belongs to the acyltransferase 3 family.</text>
</comment>
<dbReference type="PANTHER" id="PTHR40074:SF4">
    <property type="entry name" value="INNER MEMBRANE PROTEIN YCFT"/>
    <property type="match status" value="1"/>
</dbReference>
<evidence type="ECO:0000256" key="1">
    <source>
        <dbReference type="ARBA" id="ARBA00004651"/>
    </source>
</evidence>
<evidence type="ECO:0000259" key="9">
    <source>
        <dbReference type="Pfam" id="PF01757"/>
    </source>
</evidence>
<feature type="domain" description="Acyltransferase 3" evidence="9">
    <location>
        <begin position="12"/>
        <end position="339"/>
    </location>
</feature>
<evidence type="ECO:0000256" key="7">
    <source>
        <dbReference type="SAM" id="MobiDB-lite"/>
    </source>
</evidence>
<keyword evidence="6 8" id="KW-0472">Membrane</keyword>
<evidence type="ECO:0000256" key="5">
    <source>
        <dbReference type="ARBA" id="ARBA00022989"/>
    </source>
</evidence>
<sequence>MDRSPAAPPTRIAWLDLARAISILLVVLYHVAVSAGPELLGGSDSPAARWWSRVNVALIPLRMPLFFLIAGALATRAVRRPWRAVLRPRVLDLLWPYLLWCLLFAVTGWPRYAPSDPVGFLFGEVTGMLVIGSPYWFIAVLPIFFALARLGRDRPTATVALALAVYLLAPVLHAGMLAGGVDGDLTYGVFQLTDNALWYLLGAALHGPLLAIGARVRAVPGLLAGAGLLAVFAVLAAAVLRSDAPLPLVRLIELAASLTGLGAAVALVPLLARWGAAARLGSHLGSRTLVIYLVHPVLLNVGVVAWILLGVDDHLTALSRQLLVIPAVTALAVLGSLALDRSITRWGPSWLLAAPGGPSTGDETPGGPSTGDETSDGPSTGDETSGGPSTGDETSDLTARRCDLPDPSRYRRSHE</sequence>
<feature type="transmembrane region" description="Helical" evidence="8">
    <location>
        <begin position="90"/>
        <end position="109"/>
    </location>
</feature>
<keyword evidence="4 8" id="KW-0812">Transmembrane</keyword>
<comment type="caution">
    <text evidence="10">The sequence shown here is derived from an EMBL/GenBank/DDBJ whole genome shotgun (WGS) entry which is preliminary data.</text>
</comment>
<dbReference type="EMBL" id="JAGIOC010000001">
    <property type="protein sequence ID" value="MBP2408220.1"/>
    <property type="molecule type" value="Genomic_DNA"/>
</dbReference>
<evidence type="ECO:0000256" key="6">
    <source>
        <dbReference type="ARBA" id="ARBA00023136"/>
    </source>
</evidence>
<protein>
    <submittedName>
        <fullName evidence="10">Membrane protein YcfT</fullName>
    </submittedName>
</protein>
<comment type="subcellular location">
    <subcellularLocation>
        <location evidence="1">Cell membrane</location>
        <topology evidence="1">Multi-pass membrane protein</topology>
    </subcellularLocation>
</comment>